<dbReference type="OrthoDB" id="2604364at2"/>
<comment type="caution">
    <text evidence="2">The sequence shown here is derived from an EMBL/GenBank/DDBJ whole genome shotgun (WGS) entry which is preliminary data.</text>
</comment>
<dbReference type="PANTHER" id="PTHR37299">
    <property type="entry name" value="TRANSCRIPTIONAL REGULATOR-RELATED"/>
    <property type="match status" value="1"/>
</dbReference>
<evidence type="ECO:0000259" key="1">
    <source>
        <dbReference type="PROSITE" id="PS50930"/>
    </source>
</evidence>
<dbReference type="InterPro" id="IPR007492">
    <property type="entry name" value="LytTR_DNA-bd_dom"/>
</dbReference>
<reference evidence="2 3" key="1">
    <citation type="submission" date="2017-03" db="EMBL/GenBank/DDBJ databases">
        <title>Isolation of Levoglucosan Utilizing Bacteria.</title>
        <authorList>
            <person name="Arya A.S."/>
        </authorList>
    </citation>
    <scope>NUCLEOTIDE SEQUENCE [LARGE SCALE GENOMIC DNA]</scope>
    <source>
        <strain evidence="2 3">MEC069</strain>
    </source>
</reference>
<feature type="domain" description="HTH LytTR-type" evidence="1">
    <location>
        <begin position="26"/>
        <end position="125"/>
    </location>
</feature>
<name>A0A4Y8Q1E1_9BACL</name>
<sequence length="133" mass="15047">MAENTAAHSNHNFQLHGGDDVLMRVLAKDGSVHELDHSEILFFSIHKSEISVYTAHQEFVLPTTFEQLLHAYADLDFARVDRSFIVNLAQLGGYDQERQSVYFADGKFVPVSERHQKKVLGYLSGKEPPSRSD</sequence>
<dbReference type="Proteomes" id="UP000298246">
    <property type="component" value="Unassembled WGS sequence"/>
</dbReference>
<dbReference type="InterPro" id="IPR046947">
    <property type="entry name" value="LytR-like"/>
</dbReference>
<dbReference type="EMBL" id="MYFO01000015">
    <property type="protein sequence ID" value="TFE87059.1"/>
    <property type="molecule type" value="Genomic_DNA"/>
</dbReference>
<organism evidence="2 3">
    <name type="scientific">Paenibacillus athensensis</name>
    <dbReference type="NCBI Taxonomy" id="1967502"/>
    <lineage>
        <taxon>Bacteria</taxon>
        <taxon>Bacillati</taxon>
        <taxon>Bacillota</taxon>
        <taxon>Bacilli</taxon>
        <taxon>Bacillales</taxon>
        <taxon>Paenibacillaceae</taxon>
        <taxon>Paenibacillus</taxon>
    </lineage>
</organism>
<dbReference type="Gene3D" id="2.40.50.1020">
    <property type="entry name" value="LytTr DNA-binding domain"/>
    <property type="match status" value="1"/>
</dbReference>
<protein>
    <recommendedName>
        <fullName evidence="1">HTH LytTR-type domain-containing protein</fullName>
    </recommendedName>
</protein>
<gene>
    <name evidence="2" type="ORF">B5M42_12895</name>
</gene>
<dbReference type="PROSITE" id="PS50930">
    <property type="entry name" value="HTH_LYTTR"/>
    <property type="match status" value="1"/>
</dbReference>
<dbReference type="Pfam" id="PF04397">
    <property type="entry name" value="LytTR"/>
    <property type="match status" value="1"/>
</dbReference>
<dbReference type="PANTHER" id="PTHR37299:SF1">
    <property type="entry name" value="STAGE 0 SPORULATION PROTEIN A HOMOLOG"/>
    <property type="match status" value="1"/>
</dbReference>
<evidence type="ECO:0000313" key="3">
    <source>
        <dbReference type="Proteomes" id="UP000298246"/>
    </source>
</evidence>
<accession>A0A4Y8Q1E1</accession>
<evidence type="ECO:0000313" key="2">
    <source>
        <dbReference type="EMBL" id="TFE87059.1"/>
    </source>
</evidence>
<dbReference type="SMART" id="SM00850">
    <property type="entry name" value="LytTR"/>
    <property type="match status" value="1"/>
</dbReference>
<keyword evidence="3" id="KW-1185">Reference proteome</keyword>
<dbReference type="GO" id="GO:0000156">
    <property type="term" value="F:phosphorelay response regulator activity"/>
    <property type="evidence" value="ECO:0007669"/>
    <property type="project" value="InterPro"/>
</dbReference>
<dbReference type="GO" id="GO:0003677">
    <property type="term" value="F:DNA binding"/>
    <property type="evidence" value="ECO:0007669"/>
    <property type="project" value="InterPro"/>
</dbReference>
<proteinExistence type="predicted"/>
<dbReference type="AlphaFoldDB" id="A0A4Y8Q1E1"/>
<dbReference type="RefSeq" id="WP_134753455.1">
    <property type="nucleotide sequence ID" value="NZ_MYFO02000013.1"/>
</dbReference>